<evidence type="ECO:0000313" key="2">
    <source>
        <dbReference type="EMBL" id="KAK3498847.1"/>
    </source>
</evidence>
<organism evidence="2 3">
    <name type="scientific">Neurospora hispaniola</name>
    <dbReference type="NCBI Taxonomy" id="588809"/>
    <lineage>
        <taxon>Eukaryota</taxon>
        <taxon>Fungi</taxon>
        <taxon>Dikarya</taxon>
        <taxon>Ascomycota</taxon>
        <taxon>Pezizomycotina</taxon>
        <taxon>Sordariomycetes</taxon>
        <taxon>Sordariomycetidae</taxon>
        <taxon>Sordariales</taxon>
        <taxon>Sordariaceae</taxon>
        <taxon>Neurospora</taxon>
    </lineage>
</organism>
<dbReference type="GeneID" id="87876125"/>
<feature type="compositionally biased region" description="Low complexity" evidence="1">
    <location>
        <begin position="1"/>
        <end position="26"/>
    </location>
</feature>
<name>A0AAJ0MV23_9PEZI</name>
<protein>
    <submittedName>
        <fullName evidence="2">Uncharacterized protein</fullName>
    </submittedName>
</protein>
<feature type="compositionally biased region" description="Pro residues" evidence="1">
    <location>
        <begin position="27"/>
        <end position="37"/>
    </location>
</feature>
<dbReference type="Proteomes" id="UP001285908">
    <property type="component" value="Unassembled WGS sequence"/>
</dbReference>
<proteinExistence type="predicted"/>
<gene>
    <name evidence="2" type="ORF">B0T23DRAFT_400576</name>
</gene>
<evidence type="ECO:0000313" key="3">
    <source>
        <dbReference type="Proteomes" id="UP001285908"/>
    </source>
</evidence>
<dbReference type="RefSeq" id="XP_062696480.1">
    <property type="nucleotide sequence ID" value="XM_062838503.1"/>
</dbReference>
<sequence length="145" mass="15157">MDQTSATGAAAAASAAPTTSSAAPAVPAAPPAAPAAPAPSTCSCPARNPKGRVRGEVAKSVEDAPGRSAMWIVHLMSREPGRTVQGPSDGWLRDVSLLGYLLPNLLPPKEGTFSASQRPRRWAGLICHRFELLSRLPPWQPVFSP</sequence>
<accession>A0AAJ0MV23</accession>
<comment type="caution">
    <text evidence="2">The sequence shown here is derived from an EMBL/GenBank/DDBJ whole genome shotgun (WGS) entry which is preliminary data.</text>
</comment>
<feature type="region of interest" description="Disordered" evidence="1">
    <location>
        <begin position="1"/>
        <end position="61"/>
    </location>
</feature>
<evidence type="ECO:0000256" key="1">
    <source>
        <dbReference type="SAM" id="MobiDB-lite"/>
    </source>
</evidence>
<dbReference type="AlphaFoldDB" id="A0AAJ0MV23"/>
<reference evidence="2 3" key="1">
    <citation type="journal article" date="2023" name="Mol. Phylogenet. Evol.">
        <title>Genome-scale phylogeny and comparative genomics of the fungal order Sordariales.</title>
        <authorList>
            <person name="Hensen N."/>
            <person name="Bonometti L."/>
            <person name="Westerberg I."/>
            <person name="Brannstrom I.O."/>
            <person name="Guillou S."/>
            <person name="Cros-Aarteil S."/>
            <person name="Calhoun S."/>
            <person name="Haridas S."/>
            <person name="Kuo A."/>
            <person name="Mondo S."/>
            <person name="Pangilinan J."/>
            <person name="Riley R."/>
            <person name="LaButti K."/>
            <person name="Andreopoulos B."/>
            <person name="Lipzen A."/>
            <person name="Chen C."/>
            <person name="Yan M."/>
            <person name="Daum C."/>
            <person name="Ng V."/>
            <person name="Clum A."/>
            <person name="Steindorff A."/>
            <person name="Ohm R.A."/>
            <person name="Martin F."/>
            <person name="Silar P."/>
            <person name="Natvig D.O."/>
            <person name="Lalanne C."/>
            <person name="Gautier V."/>
            <person name="Ament-Velasquez S.L."/>
            <person name="Kruys A."/>
            <person name="Hutchinson M.I."/>
            <person name="Powell A.J."/>
            <person name="Barry K."/>
            <person name="Miller A.N."/>
            <person name="Grigoriev I.V."/>
            <person name="Debuchy R."/>
            <person name="Gladieux P."/>
            <person name="Hiltunen Thoren M."/>
            <person name="Johannesson H."/>
        </authorList>
    </citation>
    <scope>NUCLEOTIDE SEQUENCE [LARGE SCALE GENOMIC DNA]</scope>
    <source>
        <strain evidence="2 3">FGSC 10403</strain>
    </source>
</reference>
<dbReference type="EMBL" id="JAULSX010000001">
    <property type="protein sequence ID" value="KAK3498847.1"/>
    <property type="molecule type" value="Genomic_DNA"/>
</dbReference>
<keyword evidence="3" id="KW-1185">Reference proteome</keyword>